<dbReference type="AlphaFoldDB" id="A0A5D3FFP3"/>
<evidence type="ECO:0000313" key="2">
    <source>
        <dbReference type="Proteomes" id="UP000323505"/>
    </source>
</evidence>
<name>A0A5D3FFP3_9ACTN</name>
<accession>A0A5D3FFP3</accession>
<sequence length="183" mass="19303">MATPETLMREPDASQVLEIIKKQLAIIEGMLSIPPGTTRDLKGIDDGTRDIIANMVTIIDGASASTAEAISVTYKEGSVQGDKFENIGAGATIINRSVLNQSLNSIRSNHGDDLAKALERLAQIIEENENVEAAESFAAMSEELATSTPRRGVVQSLWTGIVAALPAISDLTAIGEQIAGIIS</sequence>
<dbReference type="EMBL" id="VSRQ01000005">
    <property type="protein sequence ID" value="TYK46909.1"/>
    <property type="molecule type" value="Genomic_DNA"/>
</dbReference>
<organism evidence="1 2">
    <name type="scientific">Actinomadura decatromicini</name>
    <dbReference type="NCBI Taxonomy" id="2604572"/>
    <lineage>
        <taxon>Bacteria</taxon>
        <taxon>Bacillati</taxon>
        <taxon>Actinomycetota</taxon>
        <taxon>Actinomycetes</taxon>
        <taxon>Streptosporangiales</taxon>
        <taxon>Thermomonosporaceae</taxon>
        <taxon>Actinomadura</taxon>
    </lineage>
</organism>
<reference evidence="1 2" key="1">
    <citation type="submission" date="2019-08" db="EMBL/GenBank/DDBJ databases">
        <title>Actinomadura sp. nov. CYP1-5 isolated from mountain soil.</title>
        <authorList>
            <person name="Songsumanus A."/>
            <person name="Kuncharoen N."/>
            <person name="Kudo T."/>
            <person name="Yuki M."/>
            <person name="Igarashi Y."/>
            <person name="Tanasupawat S."/>
        </authorList>
    </citation>
    <scope>NUCLEOTIDE SEQUENCE [LARGE SCALE GENOMIC DNA]</scope>
    <source>
        <strain evidence="1 2">CYP1-5</strain>
    </source>
</reference>
<gene>
    <name evidence="1" type="ORF">FXF68_24075</name>
</gene>
<evidence type="ECO:0000313" key="1">
    <source>
        <dbReference type="EMBL" id="TYK46909.1"/>
    </source>
</evidence>
<dbReference type="Proteomes" id="UP000323505">
    <property type="component" value="Unassembled WGS sequence"/>
</dbReference>
<protein>
    <submittedName>
        <fullName evidence="1">Uncharacterized protein</fullName>
    </submittedName>
</protein>
<keyword evidence="2" id="KW-1185">Reference proteome</keyword>
<comment type="caution">
    <text evidence="1">The sequence shown here is derived from an EMBL/GenBank/DDBJ whole genome shotgun (WGS) entry which is preliminary data.</text>
</comment>
<proteinExistence type="predicted"/>